<accession>X0YXJ4</accession>
<keyword evidence="1" id="KW-0472">Membrane</keyword>
<feature type="transmembrane region" description="Helical" evidence="1">
    <location>
        <begin position="12"/>
        <end position="45"/>
    </location>
</feature>
<sequence length="47" mass="4657">MPGVNQSIGSMFYGITIGVVPAALLGAKVNTILSGTALTIILAGLIV</sequence>
<name>X0YXJ4_9ZZZZ</name>
<comment type="caution">
    <text evidence="2">The sequence shown here is derived from an EMBL/GenBank/DDBJ whole genome shotgun (WGS) entry which is preliminary data.</text>
</comment>
<dbReference type="AlphaFoldDB" id="X0YXJ4"/>
<proteinExistence type="predicted"/>
<evidence type="ECO:0000256" key="1">
    <source>
        <dbReference type="SAM" id="Phobius"/>
    </source>
</evidence>
<evidence type="ECO:0000313" key="2">
    <source>
        <dbReference type="EMBL" id="GAG60985.1"/>
    </source>
</evidence>
<organism evidence="2">
    <name type="scientific">marine sediment metagenome</name>
    <dbReference type="NCBI Taxonomy" id="412755"/>
    <lineage>
        <taxon>unclassified sequences</taxon>
        <taxon>metagenomes</taxon>
        <taxon>ecological metagenomes</taxon>
    </lineage>
</organism>
<keyword evidence="1" id="KW-1133">Transmembrane helix</keyword>
<reference evidence="2" key="1">
    <citation type="journal article" date="2014" name="Front. Microbiol.">
        <title>High frequency of phylogenetically diverse reductive dehalogenase-homologous genes in deep subseafloor sedimentary metagenomes.</title>
        <authorList>
            <person name="Kawai M."/>
            <person name="Futagami T."/>
            <person name="Toyoda A."/>
            <person name="Takaki Y."/>
            <person name="Nishi S."/>
            <person name="Hori S."/>
            <person name="Arai W."/>
            <person name="Tsubouchi T."/>
            <person name="Morono Y."/>
            <person name="Uchiyama I."/>
            <person name="Ito T."/>
            <person name="Fujiyama A."/>
            <person name="Inagaki F."/>
            <person name="Takami H."/>
        </authorList>
    </citation>
    <scope>NUCLEOTIDE SEQUENCE</scope>
    <source>
        <strain evidence="2">Expedition CK06-06</strain>
    </source>
</reference>
<keyword evidence="1" id="KW-0812">Transmembrane</keyword>
<protein>
    <submittedName>
        <fullName evidence="2">Uncharacterized protein</fullName>
    </submittedName>
</protein>
<gene>
    <name evidence="2" type="ORF">S01H4_20050</name>
</gene>
<feature type="non-terminal residue" evidence="2">
    <location>
        <position position="47"/>
    </location>
</feature>
<dbReference type="EMBL" id="BART01008987">
    <property type="protein sequence ID" value="GAG60985.1"/>
    <property type="molecule type" value="Genomic_DNA"/>
</dbReference>